<comment type="caution">
    <text evidence="1">The sequence shown here is derived from an EMBL/GenBank/DDBJ whole genome shotgun (WGS) entry which is preliminary data.</text>
</comment>
<dbReference type="Pfam" id="PF04655">
    <property type="entry name" value="APH_6_hur"/>
    <property type="match status" value="1"/>
</dbReference>
<sequence length="290" mass="32686">MLPETFKHTIHGVHGENGDVWIRGLPDRLAGWEEKYGIKIGNFYPMTFHFVAEVTLYGGEEAVIKAGLPADKELINEKNALAVFGKGTGMIKLLEDHTDEGFLLLEKAVPGTILSDSMKDEKAVAAAAGVMEEIRADDWDSKHFPHLSDWFKGLERAEDIPERYIKKASVVVKELLSEMHHPTLLHGDLHQNNILSHHGVWKAIDPKGVIGEKEFETAVFCRNYLFDKHHPFAVLQNRLSLFEKAAGLNLDKMIRWGYCGAVLSACWCKEDHMPCADENLKLADLYEKLL</sequence>
<dbReference type="Gene3D" id="3.90.1200.10">
    <property type="match status" value="1"/>
</dbReference>
<gene>
    <name evidence="1" type="ORF">GS18_0203675</name>
</gene>
<dbReference type="GO" id="GO:0019748">
    <property type="term" value="P:secondary metabolic process"/>
    <property type="evidence" value="ECO:0007669"/>
    <property type="project" value="InterPro"/>
</dbReference>
<reference evidence="1 2" key="1">
    <citation type="journal article" date="2005" name="Int. J. Syst. Evol. Microbiol.">
        <title>Bacillus cibi sp. nov., isolated from jeotgal, a traditional Korean fermented seafood.</title>
        <authorList>
            <person name="Yoon J.H."/>
            <person name="Lee C.H."/>
            <person name="Oh T.K."/>
        </authorList>
    </citation>
    <scope>NUCLEOTIDE SEQUENCE [LARGE SCALE GENOMIC DNA]</scope>
    <source>
        <strain evidence="1 2">DSM 16189</strain>
    </source>
</reference>
<dbReference type="InterPro" id="IPR011009">
    <property type="entry name" value="Kinase-like_dom_sf"/>
</dbReference>
<dbReference type="SUPFAM" id="SSF56112">
    <property type="entry name" value="Protein kinase-like (PK-like)"/>
    <property type="match status" value="1"/>
</dbReference>
<protein>
    <recommendedName>
        <fullName evidence="3">Kinase</fullName>
    </recommendedName>
</protein>
<evidence type="ECO:0000313" key="2">
    <source>
        <dbReference type="Proteomes" id="UP000028549"/>
    </source>
</evidence>
<evidence type="ECO:0000313" key="1">
    <source>
        <dbReference type="EMBL" id="KEZ54037.1"/>
    </source>
</evidence>
<dbReference type="InterPro" id="IPR006748">
    <property type="entry name" value="NH2Glyco/OHUrea_AB-resist_kin"/>
</dbReference>
<name>A0A084H375_METID</name>
<dbReference type="Proteomes" id="UP000028549">
    <property type="component" value="Unassembled WGS sequence"/>
</dbReference>
<evidence type="ECO:0008006" key="3">
    <source>
        <dbReference type="Google" id="ProtNLM"/>
    </source>
</evidence>
<proteinExistence type="predicted"/>
<dbReference type="AlphaFoldDB" id="A0A084H375"/>
<organism evidence="1 2">
    <name type="scientific">Metabacillus indicus</name>
    <name type="common">Bacillus indicus</name>
    <dbReference type="NCBI Taxonomy" id="246786"/>
    <lineage>
        <taxon>Bacteria</taxon>
        <taxon>Bacillati</taxon>
        <taxon>Bacillota</taxon>
        <taxon>Bacilli</taxon>
        <taxon>Bacillales</taxon>
        <taxon>Bacillaceae</taxon>
        <taxon>Metabacillus</taxon>
    </lineage>
</organism>
<accession>A0A084H375</accession>
<dbReference type="GO" id="GO:0016773">
    <property type="term" value="F:phosphotransferase activity, alcohol group as acceptor"/>
    <property type="evidence" value="ECO:0007669"/>
    <property type="project" value="InterPro"/>
</dbReference>
<dbReference type="EMBL" id="JNVC02000001">
    <property type="protein sequence ID" value="KEZ54037.1"/>
    <property type="molecule type" value="Genomic_DNA"/>
</dbReference>
<keyword evidence="2" id="KW-1185">Reference proteome</keyword>
<dbReference type="STRING" id="246786.GS18_0203675"/>